<dbReference type="AlphaFoldDB" id="A0A1G6S6B4"/>
<evidence type="ECO:0000256" key="1">
    <source>
        <dbReference type="SAM" id="SignalP"/>
    </source>
</evidence>
<protein>
    <submittedName>
        <fullName evidence="2">Uncharacterized protein</fullName>
    </submittedName>
</protein>
<feature type="signal peptide" evidence="1">
    <location>
        <begin position="1"/>
        <end position="20"/>
    </location>
</feature>
<dbReference type="STRING" id="639004.SAMN04488239_105185"/>
<dbReference type="OrthoDB" id="9790557at2"/>
<evidence type="ECO:0000313" key="3">
    <source>
        <dbReference type="Proteomes" id="UP000199628"/>
    </source>
</evidence>
<gene>
    <name evidence="2" type="ORF">SAMN04488239_105185</name>
</gene>
<accession>A0A1G6S6B4</accession>
<reference evidence="3" key="1">
    <citation type="submission" date="2016-10" db="EMBL/GenBank/DDBJ databases">
        <authorList>
            <person name="Varghese N."/>
            <person name="Submissions S."/>
        </authorList>
    </citation>
    <scope>NUCLEOTIDE SEQUENCE [LARGE SCALE GENOMIC DNA]</scope>
    <source>
        <strain evidence="3">CGMCC 1.9108</strain>
    </source>
</reference>
<dbReference type="InterPro" id="IPR036280">
    <property type="entry name" value="Multihaem_cyt_sf"/>
</dbReference>
<feature type="chain" id="PRO_5011568606" evidence="1">
    <location>
        <begin position="21"/>
        <end position="158"/>
    </location>
</feature>
<name>A0A1G6S6B4_9RHOB</name>
<organism evidence="2 3">
    <name type="scientific">Ruegeria marina</name>
    <dbReference type="NCBI Taxonomy" id="639004"/>
    <lineage>
        <taxon>Bacteria</taxon>
        <taxon>Pseudomonadati</taxon>
        <taxon>Pseudomonadota</taxon>
        <taxon>Alphaproteobacteria</taxon>
        <taxon>Rhodobacterales</taxon>
        <taxon>Roseobacteraceae</taxon>
        <taxon>Ruegeria</taxon>
    </lineage>
</organism>
<dbReference type="RefSeq" id="WP_093030044.1">
    <property type="nucleotide sequence ID" value="NZ_FMZV01000005.1"/>
</dbReference>
<dbReference type="EMBL" id="FMZV01000005">
    <property type="protein sequence ID" value="SDD12224.1"/>
    <property type="molecule type" value="Genomic_DNA"/>
</dbReference>
<keyword evidence="3" id="KW-1185">Reference proteome</keyword>
<dbReference type="Gene3D" id="3.90.10.10">
    <property type="entry name" value="Cytochrome C3"/>
    <property type="match status" value="1"/>
</dbReference>
<evidence type="ECO:0000313" key="2">
    <source>
        <dbReference type="EMBL" id="SDD12224.1"/>
    </source>
</evidence>
<sequence length="158" mass="16921">MRASLLIAGLIAMLASAVWAGEGQGGYGPAIPEATGEAHPEGNDYMRRWHMSMMRHDRDVTMYEGKREQNASLGGCFECHATKDEAGTPVTYADERHFCRSCHDYVAVRVDCFDCHRSTPEGVEEPPAHAALGGVLSPALGADVGALVAYLGAREAGQ</sequence>
<dbReference type="Proteomes" id="UP000199628">
    <property type="component" value="Unassembled WGS sequence"/>
</dbReference>
<dbReference type="SUPFAM" id="SSF48695">
    <property type="entry name" value="Multiheme cytochromes"/>
    <property type="match status" value="1"/>
</dbReference>
<proteinExistence type="predicted"/>
<keyword evidence="1" id="KW-0732">Signal</keyword>